<dbReference type="GeneID" id="65098332"/>
<evidence type="ECO:0000313" key="1">
    <source>
        <dbReference type="EMBL" id="QVV88434.1"/>
    </source>
</evidence>
<keyword evidence="2" id="KW-1185">Reference proteome</keyword>
<gene>
    <name evidence="1" type="ORF">KHC33_14070</name>
</gene>
<dbReference type="Proteomes" id="UP000680656">
    <property type="component" value="Chromosome"/>
</dbReference>
<sequence length="336" mass="36947">MTEIITRPEIKEEARRKTREILSENKAYLSLPIHDQREIYLSLIEENVADLNKQFGLARPMGDSGADMGYKGFDPGFDKSVDAFEDLVDSVDFPKFVADLLKGVFDANISVMKAQTDSYIKLLKEATKGIADFIKDIGDDDTFAYLAETKKEQFNILMETQPDGSSKMALTDPQGEKVDPEDTEVKAKIMEAKISMAKEHRAALREVILMGVTRLVVEKGEVEAAVEYKITAKRESKVKKENKNINVLSAGGSIGFFGIGGNISVTNTNISINTSSKEAKDEMSAKLMGKVNIKFKTDYFKLDNFAQMYGEGGIAAIKQGGQPAPVQAAPTQPVPP</sequence>
<organism evidence="1 2">
    <name type="scientific">Methanospirillum purgamenti</name>
    <dbReference type="NCBI Taxonomy" id="2834276"/>
    <lineage>
        <taxon>Archaea</taxon>
        <taxon>Methanobacteriati</taxon>
        <taxon>Methanobacteriota</taxon>
        <taxon>Stenosarchaea group</taxon>
        <taxon>Methanomicrobia</taxon>
        <taxon>Methanomicrobiales</taxon>
        <taxon>Methanospirillaceae</taxon>
        <taxon>Methanospirillum</taxon>
    </lineage>
</organism>
<proteinExistence type="predicted"/>
<name>A0A8E7B048_9EURY</name>
<dbReference type="KEGG" id="mrtj:KHC33_14070"/>
<dbReference type="EMBL" id="CP075546">
    <property type="protein sequence ID" value="QVV88434.1"/>
    <property type="molecule type" value="Genomic_DNA"/>
</dbReference>
<protein>
    <submittedName>
        <fullName evidence="1">Uncharacterized protein</fullName>
    </submittedName>
</protein>
<dbReference type="RefSeq" id="WP_214419243.1">
    <property type="nucleotide sequence ID" value="NZ_CP075546.1"/>
</dbReference>
<dbReference type="AlphaFoldDB" id="A0A8E7B048"/>
<reference evidence="1 2" key="1">
    <citation type="submission" date="2021-05" db="EMBL/GenBank/DDBJ databases">
        <title>A novel Methanospirillum isolate from a pyrite-forming mixed culture.</title>
        <authorList>
            <person name="Bunk B."/>
            <person name="Sproer C."/>
            <person name="Spring S."/>
            <person name="Pester M."/>
        </authorList>
    </citation>
    <scope>NUCLEOTIDE SEQUENCE [LARGE SCALE GENOMIC DNA]</scope>
    <source>
        <strain evidence="1 2">J.3.6.1-F.2.7.3</strain>
    </source>
</reference>
<evidence type="ECO:0000313" key="2">
    <source>
        <dbReference type="Proteomes" id="UP000680656"/>
    </source>
</evidence>
<accession>A0A8E7B048</accession>